<name>A0A0J9E1B0_9RHOB</name>
<gene>
    <name evidence="2" type="ORF">AIOL_001426</name>
</gene>
<dbReference type="AlphaFoldDB" id="A0A0J9E1B0"/>
<evidence type="ECO:0000256" key="1">
    <source>
        <dbReference type="SAM" id="Phobius"/>
    </source>
</evidence>
<evidence type="ECO:0000313" key="3">
    <source>
        <dbReference type="Proteomes" id="UP000037178"/>
    </source>
</evidence>
<sequence>MDMNLRAQETATFTYAQRPFKSLETFNHDGIELVRVRPQKRRELPIRQFFLFALAVLSFKVFLFLNMGGAAYGAKVEEFAQGNTVERAAAWLMPLDPGSEWVVNWLQHGNL</sequence>
<reference evidence="2 3" key="1">
    <citation type="submission" date="2015-06" db="EMBL/GenBank/DDBJ databases">
        <title>Draft genome sequence of an Alphaproteobacteria species associated to the Mediterranean sponge Oscarella lobularis.</title>
        <authorList>
            <person name="Jourda C."/>
            <person name="Santini S."/>
            <person name="Claverie J.-M."/>
        </authorList>
    </citation>
    <scope>NUCLEOTIDE SEQUENCE [LARGE SCALE GENOMIC DNA]</scope>
    <source>
        <strain evidence="2">IGS</strain>
    </source>
</reference>
<proteinExistence type="predicted"/>
<evidence type="ECO:0000313" key="2">
    <source>
        <dbReference type="EMBL" id="KMW56472.1"/>
    </source>
</evidence>
<protein>
    <submittedName>
        <fullName evidence="2">Uncharacterized protein</fullName>
    </submittedName>
</protein>
<keyword evidence="3" id="KW-1185">Reference proteome</keyword>
<keyword evidence="1" id="KW-1133">Transmembrane helix</keyword>
<feature type="transmembrane region" description="Helical" evidence="1">
    <location>
        <begin position="49"/>
        <end position="72"/>
    </location>
</feature>
<dbReference type="Proteomes" id="UP000037178">
    <property type="component" value="Unassembled WGS sequence"/>
</dbReference>
<organism evidence="2 3">
    <name type="scientific">Candidatus Rhodobacter oscarellae</name>
    <dbReference type="NCBI Taxonomy" id="1675527"/>
    <lineage>
        <taxon>Bacteria</taxon>
        <taxon>Pseudomonadati</taxon>
        <taxon>Pseudomonadota</taxon>
        <taxon>Alphaproteobacteria</taxon>
        <taxon>Rhodobacterales</taxon>
        <taxon>Rhodobacter group</taxon>
        <taxon>Rhodobacter</taxon>
    </lineage>
</organism>
<dbReference type="PATRIC" id="fig|1675527.3.peg.1512"/>
<accession>A0A0J9E1B0</accession>
<dbReference type="EMBL" id="LFTY01000002">
    <property type="protein sequence ID" value="KMW56472.1"/>
    <property type="molecule type" value="Genomic_DNA"/>
</dbReference>
<dbReference type="STRING" id="1675527.AIOL_001426"/>
<comment type="caution">
    <text evidence="2">The sequence shown here is derived from an EMBL/GenBank/DDBJ whole genome shotgun (WGS) entry which is preliminary data.</text>
</comment>
<keyword evidence="1" id="KW-0812">Transmembrane</keyword>
<keyword evidence="1" id="KW-0472">Membrane</keyword>